<evidence type="ECO:0000256" key="9">
    <source>
        <dbReference type="ARBA" id="ARBA00022840"/>
    </source>
</evidence>
<keyword evidence="5" id="KW-0808">Transferase</keyword>
<gene>
    <name evidence="11" type="ORF">S01H1_05360</name>
</gene>
<dbReference type="Gene3D" id="3.40.50.620">
    <property type="entry name" value="HUPs"/>
    <property type="match status" value="1"/>
</dbReference>
<keyword evidence="7" id="KW-0547">Nucleotide-binding</keyword>
<keyword evidence="4" id="KW-0288">FMN</keyword>
<dbReference type="SUPFAM" id="SSF52374">
    <property type="entry name" value="Nucleotidylyl transferase"/>
    <property type="match status" value="1"/>
</dbReference>
<organism evidence="11">
    <name type="scientific">marine sediment metagenome</name>
    <dbReference type="NCBI Taxonomy" id="412755"/>
    <lineage>
        <taxon>unclassified sequences</taxon>
        <taxon>metagenomes</taxon>
        <taxon>ecological metagenomes</taxon>
    </lineage>
</organism>
<evidence type="ECO:0000256" key="2">
    <source>
        <dbReference type="ARBA" id="ARBA00012393"/>
    </source>
</evidence>
<comment type="caution">
    <text evidence="11">The sequence shown here is derived from an EMBL/GenBank/DDBJ whole genome shotgun (WGS) entry which is preliminary data.</text>
</comment>
<keyword evidence="9" id="KW-0067">ATP-binding</keyword>
<dbReference type="InterPro" id="IPR015864">
    <property type="entry name" value="FAD_synthase"/>
</dbReference>
<reference evidence="11" key="1">
    <citation type="journal article" date="2014" name="Front. Microbiol.">
        <title>High frequency of phylogenetically diverse reductive dehalogenase-homologous genes in deep subseafloor sedimentary metagenomes.</title>
        <authorList>
            <person name="Kawai M."/>
            <person name="Futagami T."/>
            <person name="Toyoda A."/>
            <person name="Takaki Y."/>
            <person name="Nishi S."/>
            <person name="Hori S."/>
            <person name="Arai W."/>
            <person name="Tsubouchi T."/>
            <person name="Morono Y."/>
            <person name="Uchiyama I."/>
            <person name="Ito T."/>
            <person name="Fujiyama A."/>
            <person name="Inagaki F."/>
            <person name="Takami H."/>
        </authorList>
    </citation>
    <scope>NUCLEOTIDE SEQUENCE</scope>
    <source>
        <strain evidence="11">Expedition CK06-06</strain>
    </source>
</reference>
<dbReference type="EC" id="2.7.7.2" evidence="2"/>
<evidence type="ECO:0000256" key="5">
    <source>
        <dbReference type="ARBA" id="ARBA00022679"/>
    </source>
</evidence>
<feature type="non-terminal residue" evidence="11">
    <location>
        <position position="85"/>
    </location>
</feature>
<keyword evidence="3" id="KW-0285">Flavoprotein</keyword>
<dbReference type="InterPro" id="IPR014729">
    <property type="entry name" value="Rossmann-like_a/b/a_fold"/>
</dbReference>
<dbReference type="AlphaFoldDB" id="X0TA17"/>
<evidence type="ECO:0000313" key="11">
    <source>
        <dbReference type="EMBL" id="GAF72915.1"/>
    </source>
</evidence>
<name>X0TA17_9ZZZZ</name>
<evidence type="ECO:0000256" key="1">
    <source>
        <dbReference type="ARBA" id="ARBA00004726"/>
    </source>
</evidence>
<accession>X0TA17</accession>
<dbReference type="UniPathway" id="UPA00277">
    <property type="reaction ID" value="UER00407"/>
</dbReference>
<dbReference type="GO" id="GO:0009231">
    <property type="term" value="P:riboflavin biosynthetic process"/>
    <property type="evidence" value="ECO:0007669"/>
    <property type="project" value="InterPro"/>
</dbReference>
<dbReference type="Pfam" id="PF06574">
    <property type="entry name" value="FAD_syn"/>
    <property type="match status" value="1"/>
</dbReference>
<evidence type="ECO:0000256" key="6">
    <source>
        <dbReference type="ARBA" id="ARBA00022695"/>
    </source>
</evidence>
<protein>
    <recommendedName>
        <fullName evidence="2">FAD synthase</fullName>
        <ecNumber evidence="2">2.7.7.2</ecNumber>
    </recommendedName>
</protein>
<keyword evidence="6" id="KW-0548">Nucleotidyltransferase</keyword>
<dbReference type="GO" id="GO:0005524">
    <property type="term" value="F:ATP binding"/>
    <property type="evidence" value="ECO:0007669"/>
    <property type="project" value="UniProtKB-KW"/>
</dbReference>
<dbReference type="GO" id="GO:0003919">
    <property type="term" value="F:FMN adenylyltransferase activity"/>
    <property type="evidence" value="ECO:0007669"/>
    <property type="project" value="UniProtKB-EC"/>
</dbReference>
<evidence type="ECO:0000256" key="7">
    <source>
        <dbReference type="ARBA" id="ARBA00022741"/>
    </source>
</evidence>
<comment type="pathway">
    <text evidence="1">Cofactor biosynthesis; FAD biosynthesis; FAD from FMN: step 1/1.</text>
</comment>
<evidence type="ECO:0000256" key="3">
    <source>
        <dbReference type="ARBA" id="ARBA00022630"/>
    </source>
</evidence>
<dbReference type="EMBL" id="BARS01002795">
    <property type="protein sequence ID" value="GAF72915.1"/>
    <property type="molecule type" value="Genomic_DNA"/>
</dbReference>
<evidence type="ECO:0000256" key="8">
    <source>
        <dbReference type="ARBA" id="ARBA00022827"/>
    </source>
</evidence>
<proteinExistence type="predicted"/>
<evidence type="ECO:0000256" key="4">
    <source>
        <dbReference type="ARBA" id="ARBA00022643"/>
    </source>
</evidence>
<feature type="domain" description="FAD synthetase" evidence="10">
    <location>
        <begin position="16"/>
        <end position="85"/>
    </location>
</feature>
<keyword evidence="8" id="KW-0274">FAD</keyword>
<evidence type="ECO:0000259" key="10">
    <source>
        <dbReference type="Pfam" id="PF06574"/>
    </source>
</evidence>
<dbReference type="GO" id="GO:0006747">
    <property type="term" value="P:FAD biosynthetic process"/>
    <property type="evidence" value="ECO:0007669"/>
    <property type="project" value="UniProtKB-UniPathway"/>
</dbReference>
<sequence length="85" mass="9232">MEVLDGLEHFGPGSKRGALCIGNFDGVHIGHQQLLAETLKLARSVGGPAVVLTLQPHPMRLLCPERMPEPICRPADKLLWLEQAG</sequence>